<dbReference type="GO" id="GO:0004673">
    <property type="term" value="F:protein histidine kinase activity"/>
    <property type="evidence" value="ECO:0007669"/>
    <property type="project" value="UniProtKB-EC"/>
</dbReference>
<evidence type="ECO:0000256" key="2">
    <source>
        <dbReference type="ARBA" id="ARBA00012438"/>
    </source>
</evidence>
<dbReference type="InterPro" id="IPR050482">
    <property type="entry name" value="Sensor_HK_TwoCompSys"/>
</dbReference>
<reference evidence="8" key="2">
    <citation type="submission" date="2020-09" db="EMBL/GenBank/DDBJ databases">
        <authorList>
            <person name="Sun Q."/>
            <person name="Zhou Y."/>
        </authorList>
    </citation>
    <scope>NUCLEOTIDE SEQUENCE</scope>
    <source>
        <strain evidence="8">CGMCC 1.15958</strain>
    </source>
</reference>
<keyword evidence="5" id="KW-0902">Two-component regulatory system</keyword>
<dbReference type="EC" id="2.7.13.3" evidence="2"/>
<reference evidence="8" key="1">
    <citation type="journal article" date="2014" name="Int. J. Syst. Evol. Microbiol.">
        <title>Complete genome sequence of Corynebacterium casei LMG S-19264T (=DSM 44701T), isolated from a smear-ripened cheese.</title>
        <authorList>
            <consortium name="US DOE Joint Genome Institute (JGI-PGF)"/>
            <person name="Walter F."/>
            <person name="Albersmeier A."/>
            <person name="Kalinowski J."/>
            <person name="Ruckert C."/>
        </authorList>
    </citation>
    <scope>NUCLEOTIDE SEQUENCE</scope>
    <source>
        <strain evidence="8">CGMCC 1.15958</strain>
    </source>
</reference>
<keyword evidence="6" id="KW-1133">Transmembrane helix</keyword>
<dbReference type="SUPFAM" id="SSF55874">
    <property type="entry name" value="ATPase domain of HSP90 chaperone/DNA topoisomerase II/histidine kinase"/>
    <property type="match status" value="1"/>
</dbReference>
<dbReference type="Proteomes" id="UP000609064">
    <property type="component" value="Unassembled WGS sequence"/>
</dbReference>
<evidence type="ECO:0000313" key="8">
    <source>
        <dbReference type="EMBL" id="GGD55235.1"/>
    </source>
</evidence>
<keyword evidence="3" id="KW-0808">Transferase</keyword>
<dbReference type="PANTHER" id="PTHR24421:SF10">
    <property type="entry name" value="NITRATE_NITRITE SENSOR PROTEIN NARQ"/>
    <property type="match status" value="1"/>
</dbReference>
<dbReference type="SMART" id="SM00387">
    <property type="entry name" value="HATPase_c"/>
    <property type="match status" value="1"/>
</dbReference>
<dbReference type="Gene3D" id="3.30.565.10">
    <property type="entry name" value="Histidine kinase-like ATPase, C-terminal domain"/>
    <property type="match status" value="1"/>
</dbReference>
<keyword evidence="6" id="KW-0472">Membrane</keyword>
<comment type="caution">
    <text evidence="8">The sequence shown here is derived from an EMBL/GenBank/DDBJ whole genome shotgun (WGS) entry which is preliminary data.</text>
</comment>
<comment type="catalytic activity">
    <reaction evidence="1">
        <text>ATP + protein L-histidine = ADP + protein N-phospho-L-histidine.</text>
        <dbReference type="EC" id="2.7.13.3"/>
    </reaction>
</comment>
<evidence type="ECO:0000256" key="3">
    <source>
        <dbReference type="ARBA" id="ARBA00022679"/>
    </source>
</evidence>
<evidence type="ECO:0000256" key="6">
    <source>
        <dbReference type="SAM" id="Phobius"/>
    </source>
</evidence>
<feature type="transmembrane region" description="Helical" evidence="6">
    <location>
        <begin position="29"/>
        <end position="48"/>
    </location>
</feature>
<evidence type="ECO:0000259" key="7">
    <source>
        <dbReference type="SMART" id="SM00387"/>
    </source>
</evidence>
<evidence type="ECO:0000256" key="5">
    <source>
        <dbReference type="ARBA" id="ARBA00023012"/>
    </source>
</evidence>
<proteinExistence type="predicted"/>
<dbReference type="EMBL" id="BMKK01000003">
    <property type="protein sequence ID" value="GGD55235.1"/>
    <property type="molecule type" value="Genomic_DNA"/>
</dbReference>
<dbReference type="GO" id="GO:0000160">
    <property type="term" value="P:phosphorelay signal transduction system"/>
    <property type="evidence" value="ECO:0007669"/>
    <property type="project" value="UniProtKB-KW"/>
</dbReference>
<evidence type="ECO:0000256" key="4">
    <source>
        <dbReference type="ARBA" id="ARBA00022777"/>
    </source>
</evidence>
<dbReference type="CDD" id="cd16917">
    <property type="entry name" value="HATPase_UhpB-NarQ-NarX-like"/>
    <property type="match status" value="1"/>
</dbReference>
<feature type="domain" description="Histidine kinase/HSP90-like ATPase" evidence="7">
    <location>
        <begin position="177"/>
        <end position="269"/>
    </location>
</feature>
<evidence type="ECO:0000256" key="1">
    <source>
        <dbReference type="ARBA" id="ARBA00000085"/>
    </source>
</evidence>
<organism evidence="8 9">
    <name type="scientific">Emticicia aquatilis</name>
    <dbReference type="NCBI Taxonomy" id="1537369"/>
    <lineage>
        <taxon>Bacteria</taxon>
        <taxon>Pseudomonadati</taxon>
        <taxon>Bacteroidota</taxon>
        <taxon>Cytophagia</taxon>
        <taxon>Cytophagales</taxon>
        <taxon>Leadbetterellaceae</taxon>
        <taxon>Emticicia</taxon>
    </lineage>
</organism>
<keyword evidence="9" id="KW-1185">Reference proteome</keyword>
<gene>
    <name evidence="8" type="ORF">GCM10011514_19280</name>
</gene>
<accession>A0A916YQJ7</accession>
<sequence>MASGPVFLTFIFVILGAIGLTKINTFFYYYAHIPLMLEGIGLGLALLYQFNDERKKIEAELEKNRVETTQKILLAQEEERQKLALDLHDDLGGSLSVLNRELDDFNERNGQILTKSVNLTQKIVSDLRTISHHLMPSSFEEKGLVKVVQESIEMANRQSKVYFVFVYNGEERRLPLETEINIYRIIKELINNVFKHSEAKQSVVQMIFFDDFLYVSVEDDGKGFDFSEQHSWGIGLNNINLRTQYLKAKLTTESSSAGTLISLEIPYNAYENKNPAG</sequence>
<dbReference type="InterPro" id="IPR036890">
    <property type="entry name" value="HATPase_C_sf"/>
</dbReference>
<keyword evidence="6" id="KW-0812">Transmembrane</keyword>
<dbReference type="Gene3D" id="1.20.5.1930">
    <property type="match status" value="1"/>
</dbReference>
<name>A0A916YQJ7_9BACT</name>
<dbReference type="InterPro" id="IPR003594">
    <property type="entry name" value="HATPase_dom"/>
</dbReference>
<protein>
    <recommendedName>
        <fullName evidence="2">histidine kinase</fullName>
        <ecNumber evidence="2">2.7.13.3</ecNumber>
    </recommendedName>
</protein>
<dbReference type="AlphaFoldDB" id="A0A916YQJ7"/>
<evidence type="ECO:0000313" key="9">
    <source>
        <dbReference type="Proteomes" id="UP000609064"/>
    </source>
</evidence>
<dbReference type="PANTHER" id="PTHR24421">
    <property type="entry name" value="NITRATE/NITRITE SENSOR PROTEIN NARX-RELATED"/>
    <property type="match status" value="1"/>
</dbReference>
<keyword evidence="4" id="KW-0418">Kinase</keyword>
<dbReference type="Pfam" id="PF02518">
    <property type="entry name" value="HATPase_c"/>
    <property type="match status" value="1"/>
</dbReference>